<feature type="DNA-binding region" description="H-T-H motif" evidence="5">
    <location>
        <begin position="37"/>
        <end position="56"/>
    </location>
</feature>
<evidence type="ECO:0000256" key="1">
    <source>
        <dbReference type="ARBA" id="ARBA00022491"/>
    </source>
</evidence>
<evidence type="ECO:0000256" key="5">
    <source>
        <dbReference type="PROSITE-ProRule" id="PRU00335"/>
    </source>
</evidence>
<comment type="caution">
    <text evidence="7">The sequence shown here is derived from an EMBL/GenBank/DDBJ whole genome shotgun (WGS) entry which is preliminary data.</text>
</comment>
<feature type="domain" description="HTH tetR-type" evidence="6">
    <location>
        <begin position="14"/>
        <end position="74"/>
    </location>
</feature>
<protein>
    <submittedName>
        <fullName evidence="7">TetR family transcriptional regulator</fullName>
    </submittedName>
</protein>
<dbReference type="Gene3D" id="1.10.357.10">
    <property type="entry name" value="Tetracycline Repressor, domain 2"/>
    <property type="match status" value="1"/>
</dbReference>
<dbReference type="PRINTS" id="PR00455">
    <property type="entry name" value="HTHTETR"/>
</dbReference>
<keyword evidence="2" id="KW-0805">Transcription regulation</keyword>
<evidence type="ECO:0000313" key="8">
    <source>
        <dbReference type="Proteomes" id="UP000297741"/>
    </source>
</evidence>
<accession>A0ABY2KQ03</accession>
<gene>
    <name evidence="7" type="ORF">EEB11_08460</name>
</gene>
<evidence type="ECO:0000259" key="6">
    <source>
        <dbReference type="PROSITE" id="PS50977"/>
    </source>
</evidence>
<dbReference type="InterPro" id="IPR039538">
    <property type="entry name" value="BetI_C"/>
</dbReference>
<dbReference type="Pfam" id="PF00440">
    <property type="entry name" value="TetR_N"/>
    <property type="match status" value="1"/>
</dbReference>
<name>A0ABY2KQ03_9RHOB</name>
<organism evidence="7 8">
    <name type="scientific">Pseudotabrizicola sediminis</name>
    <dbReference type="NCBI Taxonomy" id="2486418"/>
    <lineage>
        <taxon>Bacteria</taxon>
        <taxon>Pseudomonadati</taxon>
        <taxon>Pseudomonadota</taxon>
        <taxon>Alphaproteobacteria</taxon>
        <taxon>Rhodobacterales</taxon>
        <taxon>Paracoccaceae</taxon>
        <taxon>Pseudotabrizicola</taxon>
    </lineage>
</organism>
<dbReference type="PANTHER" id="PTHR30055">
    <property type="entry name" value="HTH-TYPE TRANSCRIPTIONAL REGULATOR RUTR"/>
    <property type="match status" value="1"/>
</dbReference>
<reference evidence="7 8" key="1">
    <citation type="submission" date="2018-11" db="EMBL/GenBank/DDBJ databases">
        <title>Tabrizicola sp. isolated from sediment of alpine lake.</title>
        <authorList>
            <person name="Liu Z."/>
        </authorList>
    </citation>
    <scope>NUCLEOTIDE SEQUENCE [LARGE SCALE GENOMIC DNA]</scope>
    <source>
        <strain evidence="7 8">DRYC-M-16</strain>
    </source>
</reference>
<keyword evidence="8" id="KW-1185">Reference proteome</keyword>
<evidence type="ECO:0000256" key="4">
    <source>
        <dbReference type="ARBA" id="ARBA00023163"/>
    </source>
</evidence>
<dbReference type="EMBL" id="RPEM01000005">
    <property type="protein sequence ID" value="TGD43442.1"/>
    <property type="molecule type" value="Genomic_DNA"/>
</dbReference>
<dbReference type="Proteomes" id="UP000297741">
    <property type="component" value="Unassembled WGS sequence"/>
</dbReference>
<keyword evidence="3 5" id="KW-0238">DNA-binding</keyword>
<evidence type="ECO:0000256" key="2">
    <source>
        <dbReference type="ARBA" id="ARBA00023015"/>
    </source>
</evidence>
<evidence type="ECO:0000313" key="7">
    <source>
        <dbReference type="EMBL" id="TGD43442.1"/>
    </source>
</evidence>
<dbReference type="PANTHER" id="PTHR30055:SF228">
    <property type="entry name" value="TRANSCRIPTIONAL REGULATOR-RELATED"/>
    <property type="match status" value="1"/>
</dbReference>
<dbReference type="InterPro" id="IPR050109">
    <property type="entry name" value="HTH-type_TetR-like_transc_reg"/>
</dbReference>
<keyword evidence="1" id="KW-0678">Repressor</keyword>
<evidence type="ECO:0000256" key="3">
    <source>
        <dbReference type="ARBA" id="ARBA00023125"/>
    </source>
</evidence>
<proteinExistence type="predicted"/>
<dbReference type="PROSITE" id="PS50977">
    <property type="entry name" value="HTH_TETR_2"/>
    <property type="match status" value="1"/>
</dbReference>
<sequence>MAEDRRPYRRETQEHRREALITAALELMAEGGPQAATVRAIAARAGITAGLIRHYFQSKDDLTRAAYATLMERMTAESLAASCATDDPAAQLAAFVAASLRPPVMDGERVRLWAGFLHHVRRDPKMHAVHEATYLNYRDRLQALIQALPGKGDPAKARVLSIACNAVIDGLWMEGGTLSDSFAAGEMEQIGLSAIAAILNVPLPPPPPAPNSAEVP</sequence>
<dbReference type="InterPro" id="IPR036271">
    <property type="entry name" value="Tet_transcr_reg_TetR-rel_C_sf"/>
</dbReference>
<dbReference type="Pfam" id="PF13977">
    <property type="entry name" value="TetR_C_6"/>
    <property type="match status" value="1"/>
</dbReference>
<dbReference type="InterPro" id="IPR001647">
    <property type="entry name" value="HTH_TetR"/>
</dbReference>
<keyword evidence="4" id="KW-0804">Transcription</keyword>
<dbReference type="RefSeq" id="WP_135430236.1">
    <property type="nucleotide sequence ID" value="NZ_RPEM01000005.1"/>
</dbReference>
<dbReference type="PROSITE" id="PS01081">
    <property type="entry name" value="HTH_TETR_1"/>
    <property type="match status" value="1"/>
</dbReference>
<dbReference type="SUPFAM" id="SSF48498">
    <property type="entry name" value="Tetracyclin repressor-like, C-terminal domain"/>
    <property type="match status" value="1"/>
</dbReference>
<dbReference type="SUPFAM" id="SSF46689">
    <property type="entry name" value="Homeodomain-like"/>
    <property type="match status" value="1"/>
</dbReference>
<dbReference type="InterPro" id="IPR023772">
    <property type="entry name" value="DNA-bd_HTH_TetR-type_CS"/>
</dbReference>
<dbReference type="InterPro" id="IPR009057">
    <property type="entry name" value="Homeodomain-like_sf"/>
</dbReference>